<dbReference type="PANTHER" id="PTHR21261">
    <property type="entry name" value="BEAT PROTEIN"/>
    <property type="match status" value="1"/>
</dbReference>
<dbReference type="PROSITE" id="PS50835">
    <property type="entry name" value="IG_LIKE"/>
    <property type="match status" value="2"/>
</dbReference>
<accession>A0A8S1BS14</accession>
<dbReference type="SUPFAM" id="SSF48726">
    <property type="entry name" value="Immunoglobulin"/>
    <property type="match status" value="2"/>
</dbReference>
<dbReference type="PANTHER" id="PTHR21261:SF15">
    <property type="entry name" value="BEATEN PATH IIIA, ISOFORM D-RELATED"/>
    <property type="match status" value="1"/>
</dbReference>
<evidence type="ECO:0000259" key="2">
    <source>
        <dbReference type="PROSITE" id="PS50835"/>
    </source>
</evidence>
<feature type="signal peptide" evidence="1">
    <location>
        <begin position="1"/>
        <end position="26"/>
    </location>
</feature>
<dbReference type="InterPro" id="IPR007110">
    <property type="entry name" value="Ig-like_dom"/>
</dbReference>
<evidence type="ECO:0000313" key="3">
    <source>
        <dbReference type="EMBL" id="CAB3359302.1"/>
    </source>
</evidence>
<dbReference type="EMBL" id="CADEPI010000001">
    <property type="protein sequence ID" value="CAB3359302.1"/>
    <property type="molecule type" value="Genomic_DNA"/>
</dbReference>
<evidence type="ECO:0000256" key="1">
    <source>
        <dbReference type="SAM" id="SignalP"/>
    </source>
</evidence>
<feature type="domain" description="Ig-like" evidence="2">
    <location>
        <begin position="14"/>
        <end position="131"/>
    </location>
</feature>
<comment type="caution">
    <text evidence="3">The sequence shown here is derived from an EMBL/GenBank/DDBJ whole genome shotgun (WGS) entry which is preliminary data.</text>
</comment>
<dbReference type="OrthoDB" id="6415662at2759"/>
<organism evidence="3 4">
    <name type="scientific">Cloeon dipterum</name>
    <dbReference type="NCBI Taxonomy" id="197152"/>
    <lineage>
        <taxon>Eukaryota</taxon>
        <taxon>Metazoa</taxon>
        <taxon>Ecdysozoa</taxon>
        <taxon>Arthropoda</taxon>
        <taxon>Hexapoda</taxon>
        <taxon>Insecta</taxon>
        <taxon>Pterygota</taxon>
        <taxon>Palaeoptera</taxon>
        <taxon>Ephemeroptera</taxon>
        <taxon>Pisciforma</taxon>
        <taxon>Baetidae</taxon>
        <taxon>Cloeon</taxon>
    </lineage>
</organism>
<dbReference type="Proteomes" id="UP000494165">
    <property type="component" value="Unassembled WGS sequence"/>
</dbReference>
<dbReference type="Gene3D" id="2.60.40.10">
    <property type="entry name" value="Immunoglobulins"/>
    <property type="match status" value="1"/>
</dbReference>
<keyword evidence="1" id="KW-0732">Signal</keyword>
<name>A0A8S1BS14_9INSE</name>
<dbReference type="AlphaFoldDB" id="A0A8S1BS14"/>
<dbReference type="InterPro" id="IPR036179">
    <property type="entry name" value="Ig-like_dom_sf"/>
</dbReference>
<dbReference type="InterPro" id="IPR013783">
    <property type="entry name" value="Ig-like_fold"/>
</dbReference>
<keyword evidence="4" id="KW-1185">Reference proteome</keyword>
<feature type="domain" description="Ig-like" evidence="2">
    <location>
        <begin position="143"/>
        <end position="278"/>
    </location>
</feature>
<reference evidence="3 4" key="1">
    <citation type="submission" date="2020-04" db="EMBL/GenBank/DDBJ databases">
        <authorList>
            <person name="Alioto T."/>
            <person name="Alioto T."/>
            <person name="Gomez Garrido J."/>
        </authorList>
    </citation>
    <scope>NUCLEOTIDE SEQUENCE [LARGE SCALE GENOMIC DNA]</scope>
</reference>
<gene>
    <name evidence="3" type="ORF">CLODIP_2_CD05385</name>
</gene>
<evidence type="ECO:0000313" key="4">
    <source>
        <dbReference type="Proteomes" id="UP000494165"/>
    </source>
</evidence>
<sequence length="319" mass="35370">MVRRHQQQLVLALPLLLFLFSSGCSGLTLLQLSIPPYASLGKPVAMGCSFDLGDGILYSVKWYKDNAEFCRYMPSQLPPNQLFPVPGIIMDESGCQMSSVKLREATLETTGTYLCEVSTEKPNFETKFSLANLTVRALPSEAPHISNMHSSYAPGEWVLATCTAAKSLPAAELQWMLNGNPVDPLWVTTSIIRSNGITGEDDDDLLMESNYYGLDDRNSPIAHLLPHVDEPHLEATKSFIRFQASPNYFTGPKKEFSLRCTATIHEHTWRAERRPTLAGLSGNQRLARHEEPHNAAAGCSLSHLLIVLLLRINFGAIWS</sequence>
<feature type="chain" id="PRO_5035721793" description="Ig-like domain-containing protein" evidence="1">
    <location>
        <begin position="27"/>
        <end position="319"/>
    </location>
</feature>
<dbReference type="PROSITE" id="PS51257">
    <property type="entry name" value="PROKAR_LIPOPROTEIN"/>
    <property type="match status" value="1"/>
</dbReference>
<proteinExistence type="predicted"/>
<protein>
    <recommendedName>
        <fullName evidence="2">Ig-like domain-containing protein</fullName>
    </recommendedName>
</protein>